<accession>A0A4R3UNT2</accession>
<evidence type="ECO:0000313" key="2">
    <source>
        <dbReference type="Proteomes" id="UP000294692"/>
    </source>
</evidence>
<dbReference type="GO" id="GO:0016740">
    <property type="term" value="F:transferase activity"/>
    <property type="evidence" value="ECO:0007669"/>
    <property type="project" value="UniProtKB-KW"/>
</dbReference>
<dbReference type="Proteomes" id="UP000294692">
    <property type="component" value="Unassembled WGS sequence"/>
</dbReference>
<dbReference type="PANTHER" id="PTHR13061">
    <property type="entry name" value="DYNACTIN SUBUNIT P25"/>
    <property type="match status" value="1"/>
</dbReference>
<dbReference type="InterPro" id="IPR011004">
    <property type="entry name" value="Trimer_LpxA-like_sf"/>
</dbReference>
<dbReference type="EMBL" id="SMBX01000015">
    <property type="protein sequence ID" value="TCU92240.1"/>
    <property type="molecule type" value="Genomic_DNA"/>
</dbReference>
<dbReference type="InterPro" id="IPR050484">
    <property type="entry name" value="Transf_Hexapept/Carb_Anhydrase"/>
</dbReference>
<gene>
    <name evidence="1" type="ORF">EV686_11529</name>
</gene>
<name>A0A4R3UNT2_9BURK</name>
<dbReference type="CDD" id="cd04645">
    <property type="entry name" value="LbH_gamma_CA_like"/>
    <property type="match status" value="1"/>
</dbReference>
<dbReference type="Gene3D" id="2.160.10.10">
    <property type="entry name" value="Hexapeptide repeat proteins"/>
    <property type="match status" value="1"/>
</dbReference>
<dbReference type="InterPro" id="IPR047324">
    <property type="entry name" value="LbH_gamma_CA-like"/>
</dbReference>
<sequence>MTVTCYELEGRRPEVDDSAYIAPQATVIGQATLKANASVWPGAVLRADNASITIGERSNVQDGAVLHVDPGFPLLVGDDVTIGHQAMVHGCTVEDGCLIGIHATILNGAVIGRESLVGAGALVTEGKVFPPRSLIVGAPARAIRTLSDDDVARMRKGVDSYVQRAKAYRAHLKAV</sequence>
<protein>
    <submittedName>
        <fullName evidence="1">Carbonic anhydrase/acetyltransferase-like protein (Isoleucine patch superfamily)</fullName>
    </submittedName>
</protein>
<dbReference type="InterPro" id="IPR001451">
    <property type="entry name" value="Hexapep"/>
</dbReference>
<dbReference type="Pfam" id="PF00132">
    <property type="entry name" value="Hexapep"/>
    <property type="match status" value="1"/>
</dbReference>
<comment type="caution">
    <text evidence="1">The sequence shown here is derived from an EMBL/GenBank/DDBJ whole genome shotgun (WGS) entry which is preliminary data.</text>
</comment>
<organism evidence="1 2">
    <name type="scientific">Paracandidimonas soli</name>
    <dbReference type="NCBI Taxonomy" id="1917182"/>
    <lineage>
        <taxon>Bacteria</taxon>
        <taxon>Pseudomonadati</taxon>
        <taxon>Pseudomonadota</taxon>
        <taxon>Betaproteobacteria</taxon>
        <taxon>Burkholderiales</taxon>
        <taxon>Alcaligenaceae</taxon>
        <taxon>Paracandidimonas</taxon>
    </lineage>
</organism>
<dbReference type="PANTHER" id="PTHR13061:SF29">
    <property type="entry name" value="GAMMA CARBONIC ANHYDRASE-LIKE 1, MITOCHONDRIAL-RELATED"/>
    <property type="match status" value="1"/>
</dbReference>
<dbReference type="OrthoDB" id="9803036at2"/>
<dbReference type="AlphaFoldDB" id="A0A4R3UNT2"/>
<evidence type="ECO:0000313" key="1">
    <source>
        <dbReference type="EMBL" id="TCU92240.1"/>
    </source>
</evidence>
<dbReference type="SUPFAM" id="SSF51161">
    <property type="entry name" value="Trimeric LpxA-like enzymes"/>
    <property type="match status" value="1"/>
</dbReference>
<proteinExistence type="predicted"/>
<keyword evidence="1" id="KW-0808">Transferase</keyword>
<keyword evidence="2" id="KW-1185">Reference proteome</keyword>
<reference evidence="1 2" key="1">
    <citation type="submission" date="2019-03" db="EMBL/GenBank/DDBJ databases">
        <title>Genomic Encyclopedia of Type Strains, Phase IV (KMG-IV): sequencing the most valuable type-strain genomes for metagenomic binning, comparative biology and taxonomic classification.</title>
        <authorList>
            <person name="Goeker M."/>
        </authorList>
    </citation>
    <scope>NUCLEOTIDE SEQUENCE [LARGE SCALE GENOMIC DNA]</scope>
    <source>
        <strain evidence="1 2">DSM 100048</strain>
    </source>
</reference>